<dbReference type="OMA" id="LARKCNP"/>
<evidence type="ECO:0000313" key="1">
    <source>
        <dbReference type="Ensembl" id="ENSMMUP00000064564.1"/>
    </source>
</evidence>
<reference evidence="1" key="3">
    <citation type="submission" date="2025-08" db="UniProtKB">
        <authorList>
            <consortium name="Ensembl"/>
        </authorList>
    </citation>
    <scope>IDENTIFICATION</scope>
    <source>
        <strain evidence="1">17573</strain>
    </source>
</reference>
<reference evidence="2" key="1">
    <citation type="journal article" date="2007" name="Science">
        <title>Evolutionary and biomedical insights from the rhesus macaque genome.</title>
        <authorList>
            <person name="Gibbs R.A."/>
            <person name="Rogers J."/>
            <person name="Katze M.G."/>
            <person name="Bumgarner R."/>
            <person name="Weinstock G.M."/>
            <person name="Mardis E.R."/>
            <person name="Remington K.A."/>
            <person name="Strausberg R.L."/>
            <person name="Venter J.C."/>
            <person name="Wilson R.K."/>
            <person name="Batzer M.A."/>
            <person name="Bustamante C.D."/>
            <person name="Eichler E.E."/>
            <person name="Hahn M.W."/>
            <person name="Hardison R.C."/>
            <person name="Makova K.D."/>
            <person name="Miller W."/>
            <person name="Milosavljevic A."/>
            <person name="Palermo R.E."/>
            <person name="Siepel A."/>
            <person name="Sikela J.M."/>
            <person name="Attaway T."/>
            <person name="Bell S."/>
            <person name="Bernard K.E."/>
            <person name="Buhay C.J."/>
            <person name="Chandrabose M.N."/>
            <person name="Dao M."/>
            <person name="Davis C."/>
            <person name="Delehaunty K.D."/>
            <person name="Ding Y."/>
            <person name="Dinh H.H."/>
            <person name="Dugan-Rocha S."/>
            <person name="Fulton L.A."/>
            <person name="Gabisi R.A."/>
            <person name="Garner T.T."/>
            <person name="Godfrey J."/>
            <person name="Hawes A.C."/>
            <person name="Hernandez J."/>
            <person name="Hines S."/>
            <person name="Holder M."/>
            <person name="Hume J."/>
            <person name="Jhangiani S.N."/>
            <person name="Joshi V."/>
            <person name="Khan Z.M."/>
            <person name="Kirkness E.F."/>
            <person name="Cree A."/>
            <person name="Fowler R.G."/>
            <person name="Lee S."/>
            <person name="Lewis L.R."/>
            <person name="Li Z."/>
            <person name="Liu Y.-S."/>
            <person name="Moore S.M."/>
            <person name="Muzny D."/>
            <person name="Nazareth L.V."/>
            <person name="Ngo D.N."/>
            <person name="Okwuonu G.O."/>
            <person name="Pai G."/>
            <person name="Parker D."/>
            <person name="Paul H.A."/>
            <person name="Pfannkoch C."/>
            <person name="Pohl C.S."/>
            <person name="Rogers Y.-H.C."/>
            <person name="Ruiz S.J."/>
            <person name="Sabo A."/>
            <person name="Santibanez J."/>
            <person name="Schneider B.W."/>
            <person name="Smith S.M."/>
            <person name="Sodergren E."/>
            <person name="Svatek A.F."/>
            <person name="Utterback T.R."/>
            <person name="Vattathil S."/>
            <person name="Warren W."/>
            <person name="White C.S."/>
            <person name="Chinwalla A.T."/>
            <person name="Feng Y."/>
            <person name="Halpern A.L."/>
            <person name="Hillier L.W."/>
            <person name="Huang X."/>
            <person name="Minx P."/>
            <person name="Nelson J.O."/>
            <person name="Pepin K.H."/>
            <person name="Qin X."/>
            <person name="Sutton G.G."/>
            <person name="Venter E."/>
            <person name="Walenz B.P."/>
            <person name="Wallis J.W."/>
            <person name="Worley K.C."/>
            <person name="Yang S.-P."/>
            <person name="Jones S.M."/>
            <person name="Marra M.A."/>
            <person name="Rocchi M."/>
            <person name="Schein J.E."/>
            <person name="Baertsch R."/>
            <person name="Clarke L."/>
            <person name="Csuros M."/>
            <person name="Glasscock J."/>
            <person name="Harris R.A."/>
            <person name="Havlak P."/>
            <person name="Jackson A.R."/>
            <person name="Jiang H."/>
            <person name="Liu Y."/>
            <person name="Messina D.N."/>
            <person name="Shen Y."/>
            <person name="Song H.X.-Z."/>
            <person name="Wylie T."/>
            <person name="Zhang L."/>
            <person name="Birney E."/>
            <person name="Han K."/>
            <person name="Konkel M.K."/>
            <person name="Lee J."/>
            <person name="Smit A.F.A."/>
            <person name="Ullmer B."/>
            <person name="Wang H."/>
            <person name="Xing J."/>
            <person name="Burhans R."/>
            <person name="Cheng Z."/>
            <person name="Karro J.E."/>
            <person name="Ma J."/>
            <person name="Raney B."/>
            <person name="She X."/>
            <person name="Cox M.J."/>
            <person name="Demuth J.P."/>
            <person name="Dumas L.J."/>
            <person name="Han S.-G."/>
            <person name="Hopkins J."/>
            <person name="Karimpour-Fard A."/>
            <person name="Kim Y.H."/>
            <person name="Pollack J.R."/>
            <person name="Vinar T."/>
            <person name="Addo-Quaye C."/>
            <person name="Degenhardt J."/>
            <person name="Denby A."/>
            <person name="Hubisz M.J."/>
            <person name="Indap A."/>
            <person name="Kosiol C."/>
            <person name="Lahn B.T."/>
            <person name="Lawson H.A."/>
            <person name="Marklein A."/>
            <person name="Nielsen R."/>
            <person name="Vallender E.J."/>
            <person name="Clark A.G."/>
            <person name="Ferguson B."/>
            <person name="Hernandez R.D."/>
            <person name="Hirani K."/>
            <person name="Kehrer-Sawatzki H."/>
            <person name="Kolb J."/>
            <person name="Patil S."/>
            <person name="Pu L.-L."/>
            <person name="Ren Y."/>
            <person name="Smith D.G."/>
            <person name="Wheeler D.A."/>
            <person name="Schenck I."/>
            <person name="Ball E.V."/>
            <person name="Chen R."/>
            <person name="Cooper D.N."/>
            <person name="Giardine B."/>
            <person name="Hsu F."/>
            <person name="Kent W.J."/>
            <person name="Lesk A."/>
            <person name="Nelson D.L."/>
            <person name="O'brien W.E."/>
            <person name="Pruefer K."/>
            <person name="Stenson P.D."/>
            <person name="Wallace J.C."/>
            <person name="Ke H."/>
            <person name="Liu X.-M."/>
            <person name="Wang P."/>
            <person name="Xiang A.P."/>
            <person name="Yang F."/>
            <person name="Barber G.P."/>
            <person name="Haussler D."/>
            <person name="Karolchik D."/>
            <person name="Kern A.D."/>
            <person name="Kuhn R.M."/>
            <person name="Smith K.E."/>
            <person name="Zwieg A.S."/>
        </authorList>
    </citation>
    <scope>NUCLEOTIDE SEQUENCE [LARGE SCALE GENOMIC DNA]</scope>
    <source>
        <strain evidence="2">17573</strain>
    </source>
</reference>
<proteinExistence type="predicted"/>
<dbReference type="PANTHER" id="PTHR46254">
    <property type="entry name" value="PROTEIN GVQW1-RELATED"/>
    <property type="match status" value="1"/>
</dbReference>
<dbReference type="PRINTS" id="PR02045">
    <property type="entry name" value="F138DOMAIN"/>
</dbReference>
<accession>A0A5F7ZIX2</accession>
<dbReference type="InParanoid" id="A0A5F7ZIX2"/>
<dbReference type="Ensembl" id="ENSMMUT00000089325.1">
    <property type="protein sequence ID" value="ENSMMUP00000064564.1"/>
    <property type="gene ID" value="ENSMMUG00000059516.1"/>
</dbReference>
<dbReference type="Proteomes" id="UP000006718">
    <property type="component" value="Chromosome 11"/>
</dbReference>
<protein>
    <submittedName>
        <fullName evidence="1">Uncharacterized protein</fullName>
    </submittedName>
</protein>
<name>A0A5F7ZIX2_MACMU</name>
<organism evidence="1 2">
    <name type="scientific">Macaca mulatta</name>
    <name type="common">Rhesus macaque</name>
    <dbReference type="NCBI Taxonomy" id="9544"/>
    <lineage>
        <taxon>Eukaryota</taxon>
        <taxon>Metazoa</taxon>
        <taxon>Chordata</taxon>
        <taxon>Craniata</taxon>
        <taxon>Vertebrata</taxon>
        <taxon>Euteleostomi</taxon>
        <taxon>Mammalia</taxon>
        <taxon>Eutheria</taxon>
        <taxon>Euarchontoglires</taxon>
        <taxon>Primates</taxon>
        <taxon>Haplorrhini</taxon>
        <taxon>Catarrhini</taxon>
        <taxon>Cercopithecidae</taxon>
        <taxon>Cercopithecinae</taxon>
        <taxon>Macaca</taxon>
    </lineage>
</organism>
<dbReference type="PANTHER" id="PTHR46254:SF7">
    <property type="entry name" value="PI4-KINASE N-TERMINAL DOMAIN-CONTAINING PROTEIN"/>
    <property type="match status" value="1"/>
</dbReference>
<evidence type="ECO:0000313" key="2">
    <source>
        <dbReference type="Proteomes" id="UP000006718"/>
    </source>
</evidence>
<dbReference type="AlphaFoldDB" id="A0A5F7ZIX2"/>
<sequence length="109" mass="11932">ASRSVTQAGVEWRNLGSLQPLPPGFKRFSCLSFSSSWDYRHVPPHPANFCIFSRDRVSPYFGQADLEFLTSGNPPALASQSAGITGVSHCAQPIFNSFLARKCNPNPFS</sequence>
<dbReference type="VEuPathDB" id="HostDB:ENSMMUG00000059516"/>
<reference evidence="1" key="4">
    <citation type="submission" date="2025-09" db="UniProtKB">
        <authorList>
            <consortium name="Ensembl"/>
        </authorList>
    </citation>
    <scope>IDENTIFICATION</scope>
    <source>
        <strain evidence="1">17573</strain>
    </source>
</reference>
<keyword evidence="2" id="KW-1185">Reference proteome</keyword>
<dbReference type="GeneTree" id="ENSGT00940000161627"/>
<reference evidence="1" key="2">
    <citation type="submission" date="2019-01" db="EMBL/GenBank/DDBJ databases">
        <authorList>
            <person name="Graves T."/>
            <person name="Eichler E.E."/>
            <person name="Wilson R.K."/>
        </authorList>
    </citation>
    <scope>NUCLEOTIDE SEQUENCE [LARGE SCALE GENOMIC DNA]</scope>
    <source>
        <strain evidence="1">17573</strain>
    </source>
</reference>